<name>A0A182SUU2_9DIPT</name>
<protein>
    <recommendedName>
        <fullName evidence="3">C2H2-type domain-containing protein</fullName>
    </recommendedName>
</protein>
<dbReference type="SMART" id="SM00355">
    <property type="entry name" value="ZnF_C2H2"/>
    <property type="match status" value="2"/>
</dbReference>
<evidence type="ECO:0000259" key="3">
    <source>
        <dbReference type="PROSITE" id="PS50157"/>
    </source>
</evidence>
<sequence>MEESEQQEAQIDVYHVDGQLQHIVMEGGTFIEVKTEEPPRPPVNQQTNLLNGSLSKTARYSSARKRPTNAQLPAVSAKKPLPTKLPTVPTPSRMLNTEASSTKRPTAQFVGQQHKPSVAGVPAKQLYRCNQCLNLFVELSNYYSHTCQKRQIEGSLQKNSSPRQSAVSGDGQRIQCKLCNMSYRSMLQYQKHEYEAHGIRNENFGIECTICNKQFSQRQDYQLHMRAIHPMQGVSFVKIH</sequence>
<keyword evidence="1" id="KW-0479">Metal-binding</keyword>
<evidence type="ECO:0000256" key="2">
    <source>
        <dbReference type="SAM" id="MobiDB-lite"/>
    </source>
</evidence>
<feature type="region of interest" description="Disordered" evidence="2">
    <location>
        <begin position="80"/>
        <end position="113"/>
    </location>
</feature>
<dbReference type="PROSITE" id="PS00028">
    <property type="entry name" value="ZINC_FINGER_C2H2_1"/>
    <property type="match status" value="1"/>
</dbReference>
<dbReference type="AlphaFoldDB" id="A0A182SUU2"/>
<accession>A0A182SUU2</accession>
<feature type="compositionally biased region" description="Low complexity" evidence="2">
    <location>
        <begin position="80"/>
        <end position="91"/>
    </location>
</feature>
<keyword evidence="5" id="KW-1185">Reference proteome</keyword>
<feature type="compositionally biased region" description="Polar residues" evidence="2">
    <location>
        <begin position="93"/>
        <end position="113"/>
    </location>
</feature>
<dbReference type="PROSITE" id="PS50157">
    <property type="entry name" value="ZINC_FINGER_C2H2_2"/>
    <property type="match status" value="1"/>
</dbReference>
<dbReference type="SUPFAM" id="SSF57667">
    <property type="entry name" value="beta-beta-alpha zinc fingers"/>
    <property type="match status" value="1"/>
</dbReference>
<keyword evidence="1" id="KW-0862">Zinc</keyword>
<keyword evidence="1" id="KW-0863">Zinc-finger</keyword>
<evidence type="ECO:0000313" key="4">
    <source>
        <dbReference type="EnsemblMetazoa" id="AMAM013874-PA"/>
    </source>
</evidence>
<dbReference type="Gene3D" id="3.30.160.60">
    <property type="entry name" value="Classic Zinc Finger"/>
    <property type="match status" value="1"/>
</dbReference>
<proteinExistence type="predicted"/>
<dbReference type="Pfam" id="PF12874">
    <property type="entry name" value="zf-met"/>
    <property type="match status" value="1"/>
</dbReference>
<organism evidence="4 5">
    <name type="scientific">Anopheles maculatus</name>
    <dbReference type="NCBI Taxonomy" id="74869"/>
    <lineage>
        <taxon>Eukaryota</taxon>
        <taxon>Metazoa</taxon>
        <taxon>Ecdysozoa</taxon>
        <taxon>Arthropoda</taxon>
        <taxon>Hexapoda</taxon>
        <taxon>Insecta</taxon>
        <taxon>Pterygota</taxon>
        <taxon>Neoptera</taxon>
        <taxon>Endopterygota</taxon>
        <taxon>Diptera</taxon>
        <taxon>Nematocera</taxon>
        <taxon>Culicoidea</taxon>
        <taxon>Culicidae</taxon>
        <taxon>Anophelinae</taxon>
        <taxon>Anopheles</taxon>
        <taxon>Anopheles maculatus group</taxon>
    </lineage>
</organism>
<dbReference type="Proteomes" id="UP000075901">
    <property type="component" value="Unassembled WGS sequence"/>
</dbReference>
<dbReference type="InterPro" id="IPR036236">
    <property type="entry name" value="Znf_C2H2_sf"/>
</dbReference>
<dbReference type="InterPro" id="IPR013087">
    <property type="entry name" value="Znf_C2H2_type"/>
</dbReference>
<reference evidence="5" key="1">
    <citation type="submission" date="2013-09" db="EMBL/GenBank/DDBJ databases">
        <title>The Genome Sequence of Anopheles maculatus species B.</title>
        <authorList>
            <consortium name="The Broad Institute Genomics Platform"/>
            <person name="Neafsey D.E."/>
            <person name="Besansky N."/>
            <person name="Howell P."/>
            <person name="Walton C."/>
            <person name="Young S.K."/>
            <person name="Zeng Q."/>
            <person name="Gargeya S."/>
            <person name="Fitzgerald M."/>
            <person name="Haas B."/>
            <person name="Abouelleil A."/>
            <person name="Allen A.W."/>
            <person name="Alvarado L."/>
            <person name="Arachchi H.M."/>
            <person name="Berlin A.M."/>
            <person name="Chapman S.B."/>
            <person name="Gainer-Dewar J."/>
            <person name="Goldberg J."/>
            <person name="Griggs A."/>
            <person name="Gujja S."/>
            <person name="Hansen M."/>
            <person name="Howarth C."/>
            <person name="Imamovic A."/>
            <person name="Ireland A."/>
            <person name="Larimer J."/>
            <person name="McCowan C."/>
            <person name="Murphy C."/>
            <person name="Pearson M."/>
            <person name="Poon T.W."/>
            <person name="Priest M."/>
            <person name="Roberts A."/>
            <person name="Saif S."/>
            <person name="Shea T."/>
            <person name="Sisk P."/>
            <person name="Sykes S."/>
            <person name="Wortman J."/>
            <person name="Nusbaum C."/>
            <person name="Birren B."/>
        </authorList>
    </citation>
    <scope>NUCLEOTIDE SEQUENCE [LARGE SCALE GENOMIC DNA]</scope>
    <source>
        <strain evidence="5">maculatus3</strain>
    </source>
</reference>
<feature type="domain" description="C2H2-type" evidence="3">
    <location>
        <begin position="206"/>
        <end position="229"/>
    </location>
</feature>
<dbReference type="VEuPathDB" id="VectorBase:AMAM013874"/>
<dbReference type="Pfam" id="PF00096">
    <property type="entry name" value="zf-C2H2"/>
    <property type="match status" value="1"/>
</dbReference>
<evidence type="ECO:0000256" key="1">
    <source>
        <dbReference type="PROSITE-ProRule" id="PRU00042"/>
    </source>
</evidence>
<evidence type="ECO:0000313" key="5">
    <source>
        <dbReference type="Proteomes" id="UP000075901"/>
    </source>
</evidence>
<dbReference type="GO" id="GO:0008270">
    <property type="term" value="F:zinc ion binding"/>
    <property type="evidence" value="ECO:0007669"/>
    <property type="project" value="UniProtKB-KW"/>
</dbReference>
<reference evidence="4" key="2">
    <citation type="submission" date="2020-05" db="UniProtKB">
        <authorList>
            <consortium name="EnsemblMetazoa"/>
        </authorList>
    </citation>
    <scope>IDENTIFICATION</scope>
    <source>
        <strain evidence="4">maculatus3</strain>
    </source>
</reference>
<dbReference type="EnsemblMetazoa" id="AMAM013874-RA">
    <property type="protein sequence ID" value="AMAM013874-PA"/>
    <property type="gene ID" value="AMAM013874"/>
</dbReference>